<evidence type="ECO:0000313" key="3">
    <source>
        <dbReference type="Proteomes" id="UP001299220"/>
    </source>
</evidence>
<organism evidence="2 3">
    <name type="scientific">Anaeromassilibacillus senegalensis</name>
    <dbReference type="NCBI Taxonomy" id="1673717"/>
    <lineage>
        <taxon>Bacteria</taxon>
        <taxon>Bacillati</taxon>
        <taxon>Bacillota</taxon>
        <taxon>Clostridia</taxon>
        <taxon>Eubacteriales</taxon>
        <taxon>Acutalibacteraceae</taxon>
        <taxon>Anaeromassilibacillus</taxon>
    </lineage>
</organism>
<feature type="domain" description="Virulence-associated protein E-like" evidence="1">
    <location>
        <begin position="476"/>
        <end position="693"/>
    </location>
</feature>
<dbReference type="EMBL" id="JAFBIT010000001">
    <property type="protein sequence ID" value="MCF2651829.1"/>
    <property type="molecule type" value="Genomic_DNA"/>
</dbReference>
<dbReference type="Pfam" id="PF05272">
    <property type="entry name" value="VapE-like_dom"/>
    <property type="match status" value="1"/>
</dbReference>
<gene>
    <name evidence="2" type="ORF">JQM67_04370</name>
</gene>
<name>A0ABS9CPE2_9FIRM</name>
<keyword evidence="3" id="KW-1185">Reference proteome</keyword>
<sequence length="804" mass="90647">MTYDRKIKISAAGSRRAARWPAQEILLSELWTRLQTPVRSTETQAEYLRMKKPQQDDLKDVGGFVAGTLREERRRNGHVLGRDLITLDMDSIAPGGTADILRALDGLGCGYCVYSTRKHRPDAPRLRVLLPLDHTATADEYEPIARRAAQILAPDMKPFDPSTFEATRLMYWPSVSADGEYIFQWADKPLLSTDGMLATYAEWTDCSSWPQVPGAAQARKSLAAKQENPREKRGVLGAFCRCYDIYGAMEHFLPGVYAPTNQPDRWTFSGGSTTGGAVIYDGGLFLYSHHATDPAGGRLVNAFDLVRLHLYGDLDLDVKDGTPVNKCPSFSAMCKLAVSDETVAALLDRERYDEAVADFTADSTVSATDTAWMKKLRRNPNTGAYEKTIDNILMILEHDPQLAGRIALDTFSQRGVAVCPYPWDKTEQRRVWSDNDDAGVRWYLERVYNISGKEKVLDALSICGNLHAQDPVRSYLESLQWDGTPRLDTVFVDYLGAADTPYTRAVTRKALCAAVARAMQPGVKFDNMVILNGAQGIGKSTLLRTLGKGWFSDSLKTFEGKEACELIQGVWLIEIAELEAMARSEVGRIKQFLSQSEDIFRQPYGRRTNLYPRRCVFFGTSNNSEYLRDRTGNRRFWPVDTGVTAPRKSVFDELPGEVDQIWAEAVVRWSFGEALYLKGDVAKMALEEQEEHRERSAREGIIRAFVERPVPPDWMRWKSDARRMFWADGMHYEGELHPRERVCAAEIWCEALGGDLKQMKYADAQEINGVLRSMEGWEHAKKATRFGCYGAQKGFIRREDTTDQ</sequence>
<dbReference type="PANTHER" id="PTHR34985">
    <property type="entry name" value="SLR0554 PROTEIN"/>
    <property type="match status" value="1"/>
</dbReference>
<dbReference type="RefSeq" id="WP_235322829.1">
    <property type="nucleotide sequence ID" value="NZ_JAFBIT010000001.1"/>
</dbReference>
<evidence type="ECO:0000259" key="1">
    <source>
        <dbReference type="Pfam" id="PF05272"/>
    </source>
</evidence>
<evidence type="ECO:0000313" key="2">
    <source>
        <dbReference type="EMBL" id="MCF2651829.1"/>
    </source>
</evidence>
<comment type="caution">
    <text evidence="2">The sequence shown here is derived from an EMBL/GenBank/DDBJ whole genome shotgun (WGS) entry which is preliminary data.</text>
</comment>
<protein>
    <submittedName>
        <fullName evidence="2">Virulence-associated protein E</fullName>
    </submittedName>
</protein>
<dbReference type="Proteomes" id="UP001299220">
    <property type="component" value="Unassembled WGS sequence"/>
</dbReference>
<reference evidence="2 3" key="1">
    <citation type="submission" date="2020-12" db="EMBL/GenBank/DDBJ databases">
        <title>Whole genome sequences of gut porcine anaerobes.</title>
        <authorList>
            <person name="Kubasova T."/>
            <person name="Jahodarova E."/>
            <person name="Rychlik I."/>
        </authorList>
    </citation>
    <scope>NUCLEOTIDE SEQUENCE [LARGE SCALE GENOMIC DNA]</scope>
    <source>
        <strain evidence="2 3">An867</strain>
    </source>
</reference>
<proteinExistence type="predicted"/>
<accession>A0ABS9CPE2</accession>
<dbReference type="PANTHER" id="PTHR34985:SF1">
    <property type="entry name" value="SLR0554 PROTEIN"/>
    <property type="match status" value="1"/>
</dbReference>
<dbReference type="InterPro" id="IPR007936">
    <property type="entry name" value="VapE-like_dom"/>
</dbReference>